<keyword evidence="2" id="KW-0812">Transmembrane</keyword>
<accession>A0A0P1KZC0</accession>
<name>A0A0P1KZC0_9SACH</name>
<protein>
    <submittedName>
        <fullName evidence="4">LAQU0S04e01684g1_1</fullName>
    </submittedName>
</protein>
<dbReference type="OrthoDB" id="306690at2759"/>
<dbReference type="GO" id="GO:1990247">
    <property type="term" value="F:N6-methyladenosine-containing RNA reader activity"/>
    <property type="evidence" value="ECO:0007669"/>
    <property type="project" value="TreeGrafter"/>
</dbReference>
<dbReference type="GO" id="GO:0005737">
    <property type="term" value="C:cytoplasm"/>
    <property type="evidence" value="ECO:0007669"/>
    <property type="project" value="TreeGrafter"/>
</dbReference>
<sequence>MNCDVRDANKYTYTIQRVIELRLVVSLPEIILLFLHCFYTYSTQMFSVKAPGSPRVAVGKTCRERTIEDSLKDLEIFLTDRKAKKSSTEEHTGRAIGDSRGSGDSALLSEPTSRQSNCTSKSSIKSAETSNNEIQRQPSPDDVPFTDKVSNLKIPSLSRFFVIKSCRSEHIQISTKNGVWSSTELGNRRLSQAYCQRTPGSRIFLLFSVNGSGCFCGLAEMTSSLRDSPSNIWMDKKRYQRVFSVRWLIVRNVPNRYVRHYLNPMNDMKSVAQSRDTQEVPLEVGRSIVRIFGDLPGPPLSL</sequence>
<evidence type="ECO:0000313" key="5">
    <source>
        <dbReference type="Proteomes" id="UP000236544"/>
    </source>
</evidence>
<dbReference type="EMBL" id="LN890563">
    <property type="protein sequence ID" value="CUS21826.1"/>
    <property type="molecule type" value="Genomic_DNA"/>
</dbReference>
<feature type="domain" description="YTH" evidence="3">
    <location>
        <begin position="158"/>
        <end position="292"/>
    </location>
</feature>
<organism evidence="4 5">
    <name type="scientific">Lachancea quebecensis</name>
    <dbReference type="NCBI Taxonomy" id="1654605"/>
    <lineage>
        <taxon>Eukaryota</taxon>
        <taxon>Fungi</taxon>
        <taxon>Dikarya</taxon>
        <taxon>Ascomycota</taxon>
        <taxon>Saccharomycotina</taxon>
        <taxon>Saccharomycetes</taxon>
        <taxon>Saccharomycetales</taxon>
        <taxon>Saccharomycetaceae</taxon>
        <taxon>Lachancea</taxon>
    </lineage>
</organism>
<evidence type="ECO:0000313" key="4">
    <source>
        <dbReference type="EMBL" id="CUS21826.1"/>
    </source>
</evidence>
<keyword evidence="5" id="KW-1185">Reference proteome</keyword>
<dbReference type="Gene3D" id="3.10.590.10">
    <property type="entry name" value="ph1033 like domains"/>
    <property type="match status" value="1"/>
</dbReference>
<feature type="region of interest" description="Disordered" evidence="1">
    <location>
        <begin position="85"/>
        <end position="147"/>
    </location>
</feature>
<feature type="transmembrane region" description="Helical" evidence="2">
    <location>
        <begin position="21"/>
        <end position="41"/>
    </location>
</feature>
<evidence type="ECO:0000256" key="1">
    <source>
        <dbReference type="SAM" id="MobiDB-lite"/>
    </source>
</evidence>
<feature type="compositionally biased region" description="Polar residues" evidence="1">
    <location>
        <begin position="110"/>
        <end position="138"/>
    </location>
</feature>
<dbReference type="PANTHER" id="PTHR12357:SF89">
    <property type="entry name" value="YTH DOMAIN-CONTAINING FAMILY PROTEIN"/>
    <property type="match status" value="1"/>
</dbReference>
<dbReference type="Proteomes" id="UP000236544">
    <property type="component" value="Unassembled WGS sequence"/>
</dbReference>
<dbReference type="PANTHER" id="PTHR12357">
    <property type="entry name" value="YTH YT521-B HOMOLOGY DOMAIN-CONTAINING"/>
    <property type="match status" value="1"/>
</dbReference>
<dbReference type="CDD" id="cd21134">
    <property type="entry name" value="YTH"/>
    <property type="match status" value="1"/>
</dbReference>
<dbReference type="AlphaFoldDB" id="A0A0P1KZC0"/>
<gene>
    <name evidence="4" type="ORF">LAQU0_S04e01684g</name>
</gene>
<evidence type="ECO:0000259" key="3">
    <source>
        <dbReference type="PROSITE" id="PS50882"/>
    </source>
</evidence>
<dbReference type="InterPro" id="IPR007275">
    <property type="entry name" value="YTH_domain"/>
</dbReference>
<dbReference type="Pfam" id="PF04146">
    <property type="entry name" value="YTH"/>
    <property type="match status" value="1"/>
</dbReference>
<dbReference type="GO" id="GO:0061157">
    <property type="term" value="P:mRNA destabilization"/>
    <property type="evidence" value="ECO:0007669"/>
    <property type="project" value="TreeGrafter"/>
</dbReference>
<dbReference type="InterPro" id="IPR045168">
    <property type="entry name" value="YTH_prot"/>
</dbReference>
<dbReference type="GO" id="GO:0003729">
    <property type="term" value="F:mRNA binding"/>
    <property type="evidence" value="ECO:0007669"/>
    <property type="project" value="TreeGrafter"/>
</dbReference>
<keyword evidence="2" id="KW-1133">Transmembrane helix</keyword>
<reference evidence="5" key="1">
    <citation type="submission" date="2015-10" db="EMBL/GenBank/DDBJ databases">
        <authorList>
            <person name="Devillers H."/>
        </authorList>
    </citation>
    <scope>NUCLEOTIDE SEQUENCE [LARGE SCALE GENOMIC DNA]</scope>
</reference>
<keyword evidence="2" id="KW-0472">Membrane</keyword>
<dbReference type="PROSITE" id="PS50882">
    <property type="entry name" value="YTH"/>
    <property type="match status" value="1"/>
</dbReference>
<evidence type="ECO:0000256" key="2">
    <source>
        <dbReference type="SAM" id="Phobius"/>
    </source>
</evidence>
<proteinExistence type="predicted"/>